<evidence type="ECO:0000256" key="7">
    <source>
        <dbReference type="ARBA" id="ARBA00022723"/>
    </source>
</evidence>
<dbReference type="GO" id="GO:0016020">
    <property type="term" value="C:membrane"/>
    <property type="evidence" value="ECO:0007669"/>
    <property type="project" value="UniProtKB-SubCell"/>
</dbReference>
<evidence type="ECO:0000256" key="8">
    <source>
        <dbReference type="ARBA" id="ARBA00022771"/>
    </source>
</evidence>
<accession>A0AAD3Y6S7</accession>
<evidence type="ECO:0000256" key="1">
    <source>
        <dbReference type="ARBA" id="ARBA00000900"/>
    </source>
</evidence>
<evidence type="ECO:0000313" key="19">
    <source>
        <dbReference type="Proteomes" id="UP001279734"/>
    </source>
</evidence>
<keyword evidence="9" id="KW-0833">Ubl conjugation pathway</keyword>
<evidence type="ECO:0000256" key="16">
    <source>
        <dbReference type="SAM" id="Phobius"/>
    </source>
</evidence>
<dbReference type="SMR" id="A0AAD3Y6S7"/>
<evidence type="ECO:0000259" key="17">
    <source>
        <dbReference type="PROSITE" id="PS50089"/>
    </source>
</evidence>
<dbReference type="SMART" id="SM00184">
    <property type="entry name" value="RING"/>
    <property type="match status" value="1"/>
</dbReference>
<proteinExistence type="inferred from homology"/>
<feature type="region of interest" description="Disordered" evidence="15">
    <location>
        <begin position="320"/>
        <end position="352"/>
    </location>
</feature>
<comment type="subcellular location">
    <subcellularLocation>
        <location evidence="2">Membrane</location>
        <topology evidence="2">Single-pass membrane protein</topology>
    </subcellularLocation>
</comment>
<comment type="caution">
    <text evidence="18">The sequence shown here is derived from an EMBL/GenBank/DDBJ whole genome shotgun (WGS) entry which is preliminary data.</text>
</comment>
<keyword evidence="10" id="KW-0862">Zinc</keyword>
<dbReference type="Pfam" id="PF13639">
    <property type="entry name" value="zf-RING_2"/>
    <property type="match status" value="1"/>
</dbReference>
<evidence type="ECO:0000256" key="6">
    <source>
        <dbReference type="ARBA" id="ARBA00022692"/>
    </source>
</evidence>
<dbReference type="PANTHER" id="PTHR45768">
    <property type="entry name" value="E3 UBIQUITIN-PROTEIN LIGASE RNF13-LIKE"/>
    <property type="match status" value="1"/>
</dbReference>
<feature type="region of interest" description="Disordered" evidence="15">
    <location>
        <begin position="235"/>
        <end position="254"/>
    </location>
</feature>
<dbReference type="GO" id="GO:0008270">
    <property type="term" value="F:zinc ion binding"/>
    <property type="evidence" value="ECO:0007669"/>
    <property type="project" value="UniProtKB-KW"/>
</dbReference>
<keyword evidence="12 16" id="KW-0472">Membrane</keyword>
<protein>
    <recommendedName>
        <fullName evidence="4">RING-type E3 ubiquitin transferase</fullName>
        <ecNumber evidence="4">2.3.2.27</ecNumber>
    </recommendedName>
</protein>
<keyword evidence="7" id="KW-0479">Metal-binding</keyword>
<dbReference type="PROSITE" id="PS50089">
    <property type="entry name" value="ZF_RING_2"/>
    <property type="match status" value="1"/>
</dbReference>
<evidence type="ECO:0000256" key="2">
    <source>
        <dbReference type="ARBA" id="ARBA00004167"/>
    </source>
</evidence>
<dbReference type="InterPro" id="IPR001841">
    <property type="entry name" value="Znf_RING"/>
</dbReference>
<feature type="transmembrane region" description="Helical" evidence="16">
    <location>
        <begin position="72"/>
        <end position="98"/>
    </location>
</feature>
<dbReference type="Proteomes" id="UP001279734">
    <property type="component" value="Unassembled WGS sequence"/>
</dbReference>
<dbReference type="GO" id="GO:0031625">
    <property type="term" value="F:ubiquitin protein ligase binding"/>
    <property type="evidence" value="ECO:0007669"/>
    <property type="project" value="TreeGrafter"/>
</dbReference>
<reference evidence="18" key="1">
    <citation type="submission" date="2023-05" db="EMBL/GenBank/DDBJ databases">
        <title>Nepenthes gracilis genome sequencing.</title>
        <authorList>
            <person name="Fukushima K."/>
        </authorList>
    </citation>
    <scope>NUCLEOTIDE SEQUENCE</scope>
    <source>
        <strain evidence="18">SING2019-196</strain>
    </source>
</reference>
<keyword evidence="5" id="KW-0808">Transferase</keyword>
<evidence type="ECO:0000256" key="10">
    <source>
        <dbReference type="ARBA" id="ARBA00022833"/>
    </source>
</evidence>
<evidence type="ECO:0000256" key="15">
    <source>
        <dbReference type="SAM" id="MobiDB-lite"/>
    </source>
</evidence>
<gene>
    <name evidence="18" type="ORF">Nepgr_033266</name>
</gene>
<sequence>MVNEYPQHLRGPKGECPHTEILVVSLEDYRIIQPPSLSSYPSFPSPSTSDNGSHGQDLASSSSSTNSRISPAVLLVIVIVAIFIFVSGLLHLLVRFLIKRPSVHQSLSQSSRFLDNPGSDSLQRQLQQLFRLHDSGLDQALIDDLPVFYYEDIIGLKQQPFDCAVCLSEFSNHDKLRLLPMCSHAFHVNCIDTWLLSNSTCPLCRGAILGPGFPLENQLFGLNYVREFSNGYSSDRDNRHCHNPKPSLMEEPASERRVYSVRLGKFRSLNNGGENGEKENGETSNSKLDARRCYSLGSYQYVLGDSDLEVALSNDTVGGGGGTGSCSGGKVREHIGNSSVNGDSDGKTISRRNKGESLSVSKIWLWSKKGKFPGSSDANVGALPAAGLPFH</sequence>
<organism evidence="18 19">
    <name type="scientific">Nepenthes gracilis</name>
    <name type="common">Slender pitcher plant</name>
    <dbReference type="NCBI Taxonomy" id="150966"/>
    <lineage>
        <taxon>Eukaryota</taxon>
        <taxon>Viridiplantae</taxon>
        <taxon>Streptophyta</taxon>
        <taxon>Embryophyta</taxon>
        <taxon>Tracheophyta</taxon>
        <taxon>Spermatophyta</taxon>
        <taxon>Magnoliopsida</taxon>
        <taxon>eudicotyledons</taxon>
        <taxon>Gunneridae</taxon>
        <taxon>Pentapetalae</taxon>
        <taxon>Caryophyllales</taxon>
        <taxon>Nepenthaceae</taxon>
        <taxon>Nepenthes</taxon>
    </lineage>
</organism>
<dbReference type="AlphaFoldDB" id="A0AAD3Y6S7"/>
<comment type="similarity">
    <text evidence="13">Belongs to the RING-type zinc finger family. ATL subfamily.</text>
</comment>
<evidence type="ECO:0000256" key="11">
    <source>
        <dbReference type="ARBA" id="ARBA00022989"/>
    </source>
</evidence>
<evidence type="ECO:0000256" key="13">
    <source>
        <dbReference type="ARBA" id="ARBA00024209"/>
    </source>
</evidence>
<dbReference type="EC" id="2.3.2.27" evidence="4"/>
<dbReference type="SUPFAM" id="SSF57850">
    <property type="entry name" value="RING/U-box"/>
    <property type="match status" value="1"/>
</dbReference>
<evidence type="ECO:0000256" key="14">
    <source>
        <dbReference type="PROSITE-ProRule" id="PRU00175"/>
    </source>
</evidence>
<name>A0AAD3Y6S7_NEPGR</name>
<evidence type="ECO:0000256" key="3">
    <source>
        <dbReference type="ARBA" id="ARBA00004906"/>
    </source>
</evidence>
<dbReference type="FunFam" id="3.30.40.10:FF:000187">
    <property type="entry name" value="E3 ubiquitin-protein ligase ATL6"/>
    <property type="match status" value="1"/>
</dbReference>
<feature type="domain" description="RING-type" evidence="17">
    <location>
        <begin position="163"/>
        <end position="205"/>
    </location>
</feature>
<feature type="compositionally biased region" description="Low complexity" evidence="15">
    <location>
        <begin position="38"/>
        <end position="49"/>
    </location>
</feature>
<evidence type="ECO:0000256" key="12">
    <source>
        <dbReference type="ARBA" id="ARBA00023136"/>
    </source>
</evidence>
<dbReference type="GO" id="GO:0061630">
    <property type="term" value="F:ubiquitin protein ligase activity"/>
    <property type="evidence" value="ECO:0007669"/>
    <property type="project" value="UniProtKB-EC"/>
</dbReference>
<comment type="pathway">
    <text evidence="3">Protein modification; protein ubiquitination.</text>
</comment>
<keyword evidence="19" id="KW-1185">Reference proteome</keyword>
<dbReference type="Gene3D" id="3.30.40.10">
    <property type="entry name" value="Zinc/RING finger domain, C3HC4 (zinc finger)"/>
    <property type="match status" value="1"/>
</dbReference>
<dbReference type="EMBL" id="BSYO01000040">
    <property type="protein sequence ID" value="GMH31423.1"/>
    <property type="molecule type" value="Genomic_DNA"/>
</dbReference>
<comment type="catalytic activity">
    <reaction evidence="1">
        <text>S-ubiquitinyl-[E2 ubiquitin-conjugating enzyme]-L-cysteine + [acceptor protein]-L-lysine = [E2 ubiquitin-conjugating enzyme]-L-cysteine + N(6)-ubiquitinyl-[acceptor protein]-L-lysine.</text>
        <dbReference type="EC" id="2.3.2.27"/>
    </reaction>
</comment>
<keyword evidence="11 16" id="KW-1133">Transmembrane helix</keyword>
<dbReference type="CDD" id="cd16461">
    <property type="entry name" value="RING-H2_EL5-like"/>
    <property type="match status" value="1"/>
</dbReference>
<dbReference type="InterPro" id="IPR013083">
    <property type="entry name" value="Znf_RING/FYVE/PHD"/>
</dbReference>
<feature type="region of interest" description="Disordered" evidence="15">
    <location>
        <begin position="38"/>
        <end position="65"/>
    </location>
</feature>
<evidence type="ECO:0000256" key="9">
    <source>
        <dbReference type="ARBA" id="ARBA00022786"/>
    </source>
</evidence>
<dbReference type="PANTHER" id="PTHR45768:SF18">
    <property type="entry name" value="RING-H2 FINGER PROTEIN ATL47-RELATED"/>
    <property type="match status" value="1"/>
</dbReference>
<evidence type="ECO:0000256" key="5">
    <source>
        <dbReference type="ARBA" id="ARBA00022679"/>
    </source>
</evidence>
<evidence type="ECO:0000313" key="18">
    <source>
        <dbReference type="EMBL" id="GMH31423.1"/>
    </source>
</evidence>
<evidence type="ECO:0000256" key="4">
    <source>
        <dbReference type="ARBA" id="ARBA00012483"/>
    </source>
</evidence>
<keyword evidence="6 16" id="KW-0812">Transmembrane</keyword>
<keyword evidence="8 14" id="KW-0863">Zinc-finger</keyword>